<accession>A0ABT5CAL2</accession>
<name>A0ABT5CAL2_9BACT</name>
<dbReference type="PROSITE" id="PS50102">
    <property type="entry name" value="RRM"/>
    <property type="match status" value="1"/>
</dbReference>
<dbReference type="SUPFAM" id="SSF54928">
    <property type="entry name" value="RNA-binding domain, RBD"/>
    <property type="match status" value="1"/>
</dbReference>
<reference evidence="3 4" key="1">
    <citation type="submission" date="2023-01" db="EMBL/GenBank/DDBJ databases">
        <title>Minimal conservation of predation-associated metabolite biosynthetic gene clusters underscores biosynthetic potential of Myxococcota including descriptions for ten novel species: Archangium lansinium sp. nov., Myxococcus landrumus sp. nov., Nannocystis bai.</title>
        <authorList>
            <person name="Ahearne A."/>
            <person name="Stevens C."/>
            <person name="Dowd S."/>
        </authorList>
    </citation>
    <scope>NUCLEOTIDE SEQUENCE [LARGE SCALE GENOMIC DNA]</scope>
    <source>
        <strain evidence="3 4">WIWO2</strain>
    </source>
</reference>
<dbReference type="InterPro" id="IPR000504">
    <property type="entry name" value="RRM_dom"/>
</dbReference>
<organism evidence="3 4">
    <name type="scientific">Sorangium atrum</name>
    <dbReference type="NCBI Taxonomy" id="2995308"/>
    <lineage>
        <taxon>Bacteria</taxon>
        <taxon>Pseudomonadati</taxon>
        <taxon>Myxococcota</taxon>
        <taxon>Polyangia</taxon>
        <taxon>Polyangiales</taxon>
        <taxon>Polyangiaceae</taxon>
        <taxon>Sorangium</taxon>
    </lineage>
</organism>
<keyword evidence="1" id="KW-0694">RNA-binding</keyword>
<dbReference type="PANTHER" id="PTHR48027">
    <property type="entry name" value="HETEROGENEOUS NUCLEAR RIBONUCLEOPROTEIN 87F-RELATED"/>
    <property type="match status" value="1"/>
</dbReference>
<gene>
    <name evidence="3" type="ORF">POL72_37200</name>
</gene>
<evidence type="ECO:0000313" key="3">
    <source>
        <dbReference type="EMBL" id="MDC0683427.1"/>
    </source>
</evidence>
<comment type="caution">
    <text evidence="3">The sequence shown here is derived from an EMBL/GenBank/DDBJ whole genome shotgun (WGS) entry which is preliminary data.</text>
</comment>
<evidence type="ECO:0000313" key="4">
    <source>
        <dbReference type="Proteomes" id="UP001217485"/>
    </source>
</evidence>
<keyword evidence="4" id="KW-1185">Reference proteome</keyword>
<evidence type="ECO:0000256" key="1">
    <source>
        <dbReference type="ARBA" id="ARBA00022884"/>
    </source>
</evidence>
<dbReference type="EMBL" id="JAQNDK010000004">
    <property type="protein sequence ID" value="MDC0683427.1"/>
    <property type="molecule type" value="Genomic_DNA"/>
</dbReference>
<dbReference type="InterPro" id="IPR035979">
    <property type="entry name" value="RBD_domain_sf"/>
</dbReference>
<dbReference type="Proteomes" id="UP001217485">
    <property type="component" value="Unassembled WGS sequence"/>
</dbReference>
<sequence length="135" mass="14842">MIAREFRAARLRSIRHGFVGWQARERRRAHQKAVKEQDGMGNRLYVGNLSFNTTRETLESAFAAAGEVREIAMPTDRETGQPRGFAFVTMGTAQAANSAISQLNGAMLDGRALKVNEAQERPARGFGGGGGRDRY</sequence>
<dbReference type="SMART" id="SM00360">
    <property type="entry name" value="RRM"/>
    <property type="match status" value="1"/>
</dbReference>
<dbReference type="InterPro" id="IPR052462">
    <property type="entry name" value="SLIRP/GR-RBP-like"/>
</dbReference>
<proteinExistence type="predicted"/>
<dbReference type="InterPro" id="IPR012677">
    <property type="entry name" value="Nucleotide-bd_a/b_plait_sf"/>
</dbReference>
<protein>
    <submittedName>
        <fullName evidence="3">RNA-binding protein</fullName>
    </submittedName>
</protein>
<evidence type="ECO:0000259" key="2">
    <source>
        <dbReference type="PROSITE" id="PS50102"/>
    </source>
</evidence>
<dbReference type="Gene3D" id="3.30.70.330">
    <property type="match status" value="1"/>
</dbReference>
<feature type="domain" description="RRM" evidence="2">
    <location>
        <begin position="42"/>
        <end position="120"/>
    </location>
</feature>
<dbReference type="Pfam" id="PF00076">
    <property type="entry name" value="RRM_1"/>
    <property type="match status" value="1"/>
</dbReference>